<feature type="region of interest" description="tRNA (mnm(5)s(2)U34)-methyltransferase" evidence="10">
    <location>
        <begin position="1"/>
        <end position="232"/>
    </location>
</feature>
<dbReference type="RefSeq" id="WP_088481603.1">
    <property type="nucleotide sequence ID" value="NZ_NISI01000001.1"/>
</dbReference>
<keyword evidence="5 10" id="KW-0949">S-adenosyl-L-methionine</keyword>
<dbReference type="Gene3D" id="3.40.50.150">
    <property type="entry name" value="Vaccinia Virus protein VP39"/>
    <property type="match status" value="1"/>
</dbReference>
<keyword evidence="4 10" id="KW-0808">Transferase</keyword>
<dbReference type="PANTHER" id="PTHR13847">
    <property type="entry name" value="SARCOSINE DEHYDROGENASE-RELATED"/>
    <property type="match status" value="1"/>
</dbReference>
<dbReference type="AlphaFoldDB" id="A0A254NBP4"/>
<evidence type="ECO:0000313" key="13">
    <source>
        <dbReference type="EMBL" id="OWR05395.1"/>
    </source>
</evidence>
<evidence type="ECO:0000256" key="2">
    <source>
        <dbReference type="ARBA" id="ARBA00022603"/>
    </source>
</evidence>
<dbReference type="SUPFAM" id="SSF51905">
    <property type="entry name" value="FAD/NAD(P)-binding domain"/>
    <property type="match status" value="1"/>
</dbReference>
<dbReference type="GO" id="GO:0004808">
    <property type="term" value="F:tRNA (5-methylaminomethyl-2-thiouridylate)(34)-methyltransferase activity"/>
    <property type="evidence" value="ECO:0007669"/>
    <property type="project" value="UniProtKB-EC"/>
</dbReference>
<comment type="similarity">
    <text evidence="10">In the C-terminal section; belongs to the DAO family.</text>
</comment>
<keyword evidence="14" id="KW-1185">Reference proteome</keyword>
<dbReference type="GO" id="GO:0016645">
    <property type="term" value="F:oxidoreductase activity, acting on the CH-NH group of donors"/>
    <property type="evidence" value="ECO:0007669"/>
    <property type="project" value="InterPro"/>
</dbReference>
<comment type="subcellular location">
    <subcellularLocation>
        <location evidence="10">Cytoplasm</location>
    </subcellularLocation>
</comment>
<dbReference type="GO" id="GO:0032259">
    <property type="term" value="P:methylation"/>
    <property type="evidence" value="ECO:0007669"/>
    <property type="project" value="UniProtKB-KW"/>
</dbReference>
<evidence type="ECO:0000256" key="1">
    <source>
        <dbReference type="ARBA" id="ARBA00022490"/>
    </source>
</evidence>
<dbReference type="GO" id="GO:0005737">
    <property type="term" value="C:cytoplasm"/>
    <property type="evidence" value="ECO:0007669"/>
    <property type="project" value="UniProtKB-SubCell"/>
</dbReference>
<reference evidence="13 14" key="1">
    <citation type="journal article" date="2007" name="Int. J. Syst. Evol. Microbiol.">
        <title>Description of Pelomonas aquatica sp. nov. and Pelomonas puraquae sp. nov., isolated from industrial and haemodialysis water.</title>
        <authorList>
            <person name="Gomila M."/>
            <person name="Bowien B."/>
            <person name="Falsen E."/>
            <person name="Moore E.R."/>
            <person name="Lalucat J."/>
        </authorList>
    </citation>
    <scope>NUCLEOTIDE SEQUENCE [LARGE SCALE GENOMIC DNA]</scope>
    <source>
        <strain evidence="13 14">CCUG 52769</strain>
    </source>
</reference>
<dbReference type="PANTHER" id="PTHR13847:SF283">
    <property type="entry name" value="TRNA 5-METHYLAMINOMETHYL-2-THIOURIDINE BIOSYNTHESIS BIFUNCTIONAL PROTEIN MNMC"/>
    <property type="match status" value="1"/>
</dbReference>
<keyword evidence="8 10" id="KW-0560">Oxidoreductase</keyword>
<feature type="region of interest" description="FAD-dependent cmnm(5)s(2)U34 oxidoreductase" evidence="10">
    <location>
        <begin position="256"/>
        <end position="626"/>
    </location>
</feature>
<evidence type="ECO:0000259" key="12">
    <source>
        <dbReference type="Pfam" id="PF05430"/>
    </source>
</evidence>
<dbReference type="EC" id="2.1.1.61" evidence="10"/>
<dbReference type="InterPro" id="IPR029063">
    <property type="entry name" value="SAM-dependent_MTases_sf"/>
</dbReference>
<evidence type="ECO:0000256" key="3">
    <source>
        <dbReference type="ARBA" id="ARBA00022630"/>
    </source>
</evidence>
<keyword evidence="6 10" id="KW-0819">tRNA processing</keyword>
<comment type="cofactor">
    <cofactor evidence="10">
        <name>FAD</name>
        <dbReference type="ChEBI" id="CHEBI:57692"/>
    </cofactor>
</comment>
<evidence type="ECO:0000256" key="4">
    <source>
        <dbReference type="ARBA" id="ARBA00022679"/>
    </source>
</evidence>
<dbReference type="InterPro" id="IPR006076">
    <property type="entry name" value="FAD-dep_OxRdtase"/>
</dbReference>
<evidence type="ECO:0000256" key="7">
    <source>
        <dbReference type="ARBA" id="ARBA00022827"/>
    </source>
</evidence>
<protein>
    <recommendedName>
        <fullName evidence="10">tRNA 5-methylaminomethyl-2-thiouridine biosynthesis bifunctional protein MnmC</fullName>
        <shortName evidence="10">tRNA mnm(5)s(2)U biosynthesis bifunctional protein</shortName>
    </recommendedName>
    <domain>
        <recommendedName>
            <fullName evidence="10">tRNA (mnm(5)s(2)U34)-methyltransferase</fullName>
            <ecNumber evidence="10">2.1.1.61</ecNumber>
        </recommendedName>
    </domain>
    <domain>
        <recommendedName>
            <fullName evidence="10">FAD-dependent cmnm(5)s(2)U34 oxidoreductase</fullName>
            <ecNumber evidence="10">1.5.-.-</ecNumber>
        </recommendedName>
    </domain>
</protein>
<evidence type="ECO:0000313" key="14">
    <source>
        <dbReference type="Proteomes" id="UP000197446"/>
    </source>
</evidence>
<comment type="catalytic activity">
    <reaction evidence="10">
        <text>5-aminomethyl-2-thiouridine(34) in tRNA + S-adenosyl-L-methionine = 5-methylaminomethyl-2-thiouridine(34) in tRNA + S-adenosyl-L-homocysteine + H(+)</text>
        <dbReference type="Rhea" id="RHEA:19569"/>
        <dbReference type="Rhea" id="RHEA-COMP:10195"/>
        <dbReference type="Rhea" id="RHEA-COMP:10197"/>
        <dbReference type="ChEBI" id="CHEBI:15378"/>
        <dbReference type="ChEBI" id="CHEBI:57856"/>
        <dbReference type="ChEBI" id="CHEBI:59789"/>
        <dbReference type="ChEBI" id="CHEBI:74454"/>
        <dbReference type="ChEBI" id="CHEBI:74455"/>
        <dbReference type="EC" id="2.1.1.61"/>
    </reaction>
</comment>
<keyword evidence="3 10" id="KW-0285">Flavoprotein</keyword>
<dbReference type="InterPro" id="IPR036188">
    <property type="entry name" value="FAD/NAD-bd_sf"/>
</dbReference>
<proteinExistence type="inferred from homology"/>
<dbReference type="Pfam" id="PF05430">
    <property type="entry name" value="Methyltransf_30"/>
    <property type="match status" value="1"/>
</dbReference>
<dbReference type="Pfam" id="PF01266">
    <property type="entry name" value="DAO"/>
    <property type="match status" value="1"/>
</dbReference>
<evidence type="ECO:0000259" key="11">
    <source>
        <dbReference type="Pfam" id="PF01266"/>
    </source>
</evidence>
<dbReference type="Proteomes" id="UP000197446">
    <property type="component" value="Unassembled WGS sequence"/>
</dbReference>
<dbReference type="Gene3D" id="3.50.50.60">
    <property type="entry name" value="FAD/NAD(P)-binding domain"/>
    <property type="match status" value="1"/>
</dbReference>
<dbReference type="OrthoDB" id="9786494at2"/>
<organism evidence="13 14">
    <name type="scientific">Roseateles puraquae</name>
    <dbReference type="NCBI Taxonomy" id="431059"/>
    <lineage>
        <taxon>Bacteria</taxon>
        <taxon>Pseudomonadati</taxon>
        <taxon>Pseudomonadota</taxon>
        <taxon>Betaproteobacteria</taxon>
        <taxon>Burkholderiales</taxon>
        <taxon>Sphaerotilaceae</taxon>
        <taxon>Roseateles</taxon>
    </lineage>
</organism>
<comment type="similarity">
    <text evidence="10">In the N-terminal section; belongs to the methyltransferase superfamily. tRNA (mnm(5)s(2)U34)-methyltransferase family.</text>
</comment>
<dbReference type="InterPro" id="IPR017610">
    <property type="entry name" value="tRNA_S-uridine_synth_MnmC_C"/>
</dbReference>
<dbReference type="InterPro" id="IPR008471">
    <property type="entry name" value="MnmC-like_methylTransf"/>
</dbReference>
<accession>A0A254NBP4</accession>
<dbReference type="NCBIfam" id="NF033855">
    <property type="entry name" value="tRNA_MNMC2"/>
    <property type="match status" value="1"/>
</dbReference>
<evidence type="ECO:0000256" key="8">
    <source>
        <dbReference type="ARBA" id="ARBA00023002"/>
    </source>
</evidence>
<comment type="caution">
    <text evidence="13">The sequence shown here is derived from an EMBL/GenBank/DDBJ whole genome shotgun (WGS) entry which is preliminary data.</text>
</comment>
<evidence type="ECO:0000256" key="6">
    <source>
        <dbReference type="ARBA" id="ARBA00022694"/>
    </source>
</evidence>
<dbReference type="GO" id="GO:0050660">
    <property type="term" value="F:flavin adenine dinucleotide binding"/>
    <property type="evidence" value="ECO:0007669"/>
    <property type="project" value="UniProtKB-UniRule"/>
</dbReference>
<keyword evidence="1 10" id="KW-0963">Cytoplasm</keyword>
<gene>
    <name evidence="10" type="primary">mnmC</name>
    <name evidence="13" type="ORF">CDO81_02715</name>
</gene>
<dbReference type="EC" id="1.5.-.-" evidence="10"/>
<name>A0A254NBP4_9BURK</name>
<keyword evidence="2 10" id="KW-0489">Methyltransferase</keyword>
<dbReference type="InterPro" id="IPR023032">
    <property type="entry name" value="tRNA_MAMT_biosynth_bifunc_MnmC"/>
</dbReference>
<evidence type="ECO:0000256" key="9">
    <source>
        <dbReference type="ARBA" id="ARBA00023268"/>
    </source>
</evidence>
<dbReference type="InterPro" id="IPR047785">
    <property type="entry name" value="tRNA_MNMC2"/>
</dbReference>
<keyword evidence="9 10" id="KW-0511">Multifunctional enzyme</keyword>
<dbReference type="GO" id="GO:0002097">
    <property type="term" value="P:tRNA wobble base modification"/>
    <property type="evidence" value="ECO:0007669"/>
    <property type="project" value="UniProtKB-UniRule"/>
</dbReference>
<dbReference type="NCBIfam" id="TIGR03197">
    <property type="entry name" value="MnmC_Cterm"/>
    <property type="match status" value="1"/>
</dbReference>
<evidence type="ECO:0000256" key="5">
    <source>
        <dbReference type="ARBA" id="ARBA00022691"/>
    </source>
</evidence>
<dbReference type="EMBL" id="NISI01000001">
    <property type="protein sequence ID" value="OWR05395.1"/>
    <property type="molecule type" value="Genomic_DNA"/>
</dbReference>
<feature type="domain" description="MnmC-like methyltransferase" evidence="12">
    <location>
        <begin position="111"/>
        <end position="229"/>
    </location>
</feature>
<sequence length="626" mass="65845">MSLIVTPAEVDFSDPSAPASPAYGDVYHARAGALAQSRHVFLGGNGLPERWRGRDRFVVLETGFGLGNNFLATWDAWRQDPARSRRLVFVSIEKHPLRREDLARAHAGQPLADLAAQLLAAWPPLTGGLHSLGFDGGRVELLLGLGDARDLLRELVLQADAFHLDGFAPSRNPELWDDYLIKNLARLAAPEATAATWSISRPMRRAMNTAGFEVSLAPGFANKPEMTVARFAPRHQPQRPAGREPLAPQAREAVILGAGLAGAACAWALAREGVSCTVLDALPGPAQASSGNPAGLFHGTVNPDDGPHARFNRAAALATRAALGDLGVACQGGLLRLETRLQVADMQHAPGYVEPLDAAQASALAGTALHGPAWFYPGGGAVSPGDYVRALLAASGARLQLGCQVAHLAPTGEGWQLTDAAGHVLHHAPLVVLAGGHAQLPLIRGLAGDLAADLAVQRGQLSHLASAPWCPRVPLAGDGYAIADGRGGVWCGATTQDDDPDPTLRDSDQQENFTRYARLAGLPQVPQAPLAGRVGWRLMTPDRLPMIGGITAADGLAAQLRLSPRRPGLVMCTALGSRGISWAALAGQLVAALALGSPRPLEADLLDAVDPMRFHLRRARRGKGAE</sequence>
<comment type="function">
    <text evidence="10">Catalyzes the last two steps in the biosynthesis of 5-methylaminomethyl-2-thiouridine (mnm(5)s(2)U) at the wobble position (U34) in tRNA. Catalyzes the FAD-dependent demodification of cmnm(5)s(2)U34 to nm(5)s(2)U34, followed by the transfer of a methyl group from S-adenosyl-L-methionine to nm(5)s(2)U34, to form mnm(5)s(2)U34.</text>
</comment>
<dbReference type="HAMAP" id="MF_01102">
    <property type="entry name" value="MnmC"/>
    <property type="match status" value="1"/>
</dbReference>
<dbReference type="Gene3D" id="3.30.9.10">
    <property type="entry name" value="D-Amino Acid Oxidase, subunit A, domain 2"/>
    <property type="match status" value="1"/>
</dbReference>
<evidence type="ECO:0000256" key="10">
    <source>
        <dbReference type="HAMAP-Rule" id="MF_01102"/>
    </source>
</evidence>
<feature type="domain" description="FAD dependent oxidoreductase" evidence="11">
    <location>
        <begin position="253"/>
        <end position="593"/>
    </location>
</feature>
<keyword evidence="7 10" id="KW-0274">FAD</keyword>